<proteinExistence type="predicted"/>
<reference evidence="1" key="1">
    <citation type="submission" date="2019-09" db="EMBL/GenBank/DDBJ databases">
        <authorList>
            <person name="Rodrigo-Torres L."/>
            <person name="Arahal R. D."/>
            <person name="Lucena T."/>
        </authorList>
    </citation>
    <scope>NUCLEOTIDE SEQUENCE</scope>
    <source>
        <strain evidence="1">ISS653</strain>
    </source>
</reference>
<gene>
    <name evidence="1" type="ORF">FVB9532_01427</name>
</gene>
<organism evidence="1 2">
    <name type="scientific">Mesonia oceanica</name>
    <dbReference type="NCBI Taxonomy" id="2687242"/>
    <lineage>
        <taxon>Bacteria</taxon>
        <taxon>Pseudomonadati</taxon>
        <taxon>Bacteroidota</taxon>
        <taxon>Flavobacteriia</taxon>
        <taxon>Flavobacteriales</taxon>
        <taxon>Flavobacteriaceae</taxon>
        <taxon>Mesonia</taxon>
    </lineage>
</organism>
<dbReference type="EMBL" id="CABVMM010000005">
    <property type="protein sequence ID" value="VVV00162.1"/>
    <property type="molecule type" value="Genomic_DNA"/>
</dbReference>
<keyword evidence="2" id="KW-1185">Reference proteome</keyword>
<evidence type="ECO:0000313" key="1">
    <source>
        <dbReference type="EMBL" id="VVV00162.1"/>
    </source>
</evidence>
<dbReference type="Proteomes" id="UP000356253">
    <property type="component" value="Unassembled WGS sequence"/>
</dbReference>
<protein>
    <submittedName>
        <fullName evidence="1">Uncharacterized protein</fullName>
    </submittedName>
</protein>
<evidence type="ECO:0000313" key="2">
    <source>
        <dbReference type="Proteomes" id="UP000356253"/>
    </source>
</evidence>
<comment type="caution">
    <text evidence="1">The sequence shown here is derived from an EMBL/GenBank/DDBJ whole genome shotgun (WGS) entry which is preliminary data.</text>
</comment>
<name>A0AC61Y6P1_9FLAO</name>
<accession>A0AC61Y6P1</accession>
<sequence>MACRTPSVERVADKTAKAKEQIDKLETMIKAQESSNKATFYHQIDSHLESAKIDDARETDYQANIKTEYTSEFSLEKIAGVVTTALKAAKVATDPTNPQAPTSPEAIDAYSDVVVSVAEAAKSSSTAGASLAFSMSRLAPGTIAFLYASSINIQDNETFGEEAVTTTAIYYRLIQSEKDIKLQGAFDATRIRVAADLETYRRFIALQANLVNQLADGKLSFDAYNVLDEKYAKKAAELQKRVKDGTPVEKTASARVDFVRTRKIMSTSGLPTSANHELVQAAIKRMSTMGSSYKKIIEKAQERLGNGYF</sequence>